<evidence type="ECO:0000256" key="3">
    <source>
        <dbReference type="ARBA" id="ARBA00023125"/>
    </source>
</evidence>
<evidence type="ECO:0000256" key="1">
    <source>
        <dbReference type="ARBA" id="ARBA00009437"/>
    </source>
</evidence>
<organism evidence="6 7">
    <name type="scientific">Bdellovibrio bacteriovorus</name>
    <dbReference type="NCBI Taxonomy" id="959"/>
    <lineage>
        <taxon>Bacteria</taxon>
        <taxon>Pseudomonadati</taxon>
        <taxon>Bdellovibrionota</taxon>
        <taxon>Bdellovibrionia</taxon>
        <taxon>Bdellovibrionales</taxon>
        <taxon>Pseudobdellovibrionaceae</taxon>
        <taxon>Bdellovibrio</taxon>
    </lineage>
</organism>
<dbReference type="CDD" id="cd05466">
    <property type="entry name" value="PBP2_LTTR_substrate"/>
    <property type="match status" value="1"/>
</dbReference>
<dbReference type="Pfam" id="PF00126">
    <property type="entry name" value="HTH_1"/>
    <property type="match status" value="1"/>
</dbReference>
<dbReference type="InterPro" id="IPR036388">
    <property type="entry name" value="WH-like_DNA-bd_sf"/>
</dbReference>
<dbReference type="PRINTS" id="PR00039">
    <property type="entry name" value="HTHLYSR"/>
</dbReference>
<dbReference type="Proteomes" id="UP000075391">
    <property type="component" value="Unassembled WGS sequence"/>
</dbReference>
<dbReference type="Pfam" id="PF03466">
    <property type="entry name" value="LysR_substrate"/>
    <property type="match status" value="1"/>
</dbReference>
<keyword evidence="2" id="KW-0805">Transcription regulation</keyword>
<dbReference type="GO" id="GO:0003700">
    <property type="term" value="F:DNA-binding transcription factor activity"/>
    <property type="evidence" value="ECO:0007669"/>
    <property type="project" value="InterPro"/>
</dbReference>
<dbReference type="InterPro" id="IPR005119">
    <property type="entry name" value="LysR_subst-bd"/>
</dbReference>
<comment type="similarity">
    <text evidence="1">Belongs to the LysR transcriptional regulatory family.</text>
</comment>
<protein>
    <submittedName>
        <fullName evidence="6">LysR family transcriptional regulator</fullName>
    </submittedName>
</protein>
<dbReference type="SUPFAM" id="SSF46785">
    <property type="entry name" value="Winged helix' DNA-binding domain"/>
    <property type="match status" value="1"/>
</dbReference>
<accession>A0A150WVY3</accession>
<dbReference type="RefSeq" id="WP_063242444.1">
    <property type="nucleotide sequence ID" value="NZ_LUKF01000001.1"/>
</dbReference>
<proteinExistence type="inferred from homology"/>
<keyword evidence="4" id="KW-0804">Transcription</keyword>
<dbReference type="PANTHER" id="PTHR30126">
    <property type="entry name" value="HTH-TYPE TRANSCRIPTIONAL REGULATOR"/>
    <property type="match status" value="1"/>
</dbReference>
<dbReference type="Gene3D" id="1.10.10.10">
    <property type="entry name" value="Winged helix-like DNA-binding domain superfamily/Winged helix DNA-binding domain"/>
    <property type="match status" value="1"/>
</dbReference>
<dbReference type="OrthoDB" id="6787458at2"/>
<dbReference type="SUPFAM" id="SSF53850">
    <property type="entry name" value="Periplasmic binding protein-like II"/>
    <property type="match status" value="1"/>
</dbReference>
<dbReference type="InterPro" id="IPR000847">
    <property type="entry name" value="LysR_HTH_N"/>
</dbReference>
<sequence length="289" mass="32643">MSLLSPSLEAFWAVVQKGTVLEAAKMVNLTQTGVTQRIRSLEKQLGVTLFTRSRKGMRLTNEGESLLRYVKAARDLEGETLSSIGGKKQNTYFEVCISGTSTLMRSRMIPKAAAVMKKYPNLRVRFDLTDTDSILGKLKTGFAQMGALPVNHVGLELDSKVMMPERYYLVGPSAWKKRKLEDIVANETIMDFDPNDTMTLDLLKKYKITKFSKHRHYANNIDALTSLMVAGVGYSTLTEEFARPFIKEGSLTYLSQEMFLEYPVALAWYPRSEMPPYFKALIDAFTKKS</sequence>
<feature type="domain" description="HTH lysR-type" evidence="5">
    <location>
        <begin position="1"/>
        <end position="60"/>
    </location>
</feature>
<evidence type="ECO:0000256" key="2">
    <source>
        <dbReference type="ARBA" id="ARBA00023015"/>
    </source>
</evidence>
<dbReference type="Gene3D" id="3.40.190.290">
    <property type="match status" value="1"/>
</dbReference>
<gene>
    <name evidence="6" type="ORF">AZI85_01675</name>
</gene>
<dbReference type="AlphaFoldDB" id="A0A150WVY3"/>
<keyword evidence="3" id="KW-0238">DNA-binding</keyword>
<comment type="caution">
    <text evidence="6">The sequence shown here is derived from an EMBL/GenBank/DDBJ whole genome shotgun (WGS) entry which is preliminary data.</text>
</comment>
<dbReference type="InterPro" id="IPR036390">
    <property type="entry name" value="WH_DNA-bd_sf"/>
</dbReference>
<dbReference type="PANTHER" id="PTHR30126:SF40">
    <property type="entry name" value="HTH-TYPE TRANSCRIPTIONAL REGULATOR GLTR"/>
    <property type="match status" value="1"/>
</dbReference>
<dbReference type="GO" id="GO:0000976">
    <property type="term" value="F:transcription cis-regulatory region binding"/>
    <property type="evidence" value="ECO:0007669"/>
    <property type="project" value="TreeGrafter"/>
</dbReference>
<reference evidence="6 7" key="1">
    <citation type="submission" date="2016-03" db="EMBL/GenBank/DDBJ databases">
        <authorList>
            <person name="Ploux O."/>
        </authorList>
    </citation>
    <scope>NUCLEOTIDE SEQUENCE [LARGE SCALE GENOMIC DNA]</scope>
    <source>
        <strain evidence="6 7">BER2</strain>
    </source>
</reference>
<evidence type="ECO:0000313" key="6">
    <source>
        <dbReference type="EMBL" id="KYG70670.1"/>
    </source>
</evidence>
<dbReference type="EMBL" id="LUKF01000001">
    <property type="protein sequence ID" value="KYG70670.1"/>
    <property type="molecule type" value="Genomic_DNA"/>
</dbReference>
<dbReference type="PROSITE" id="PS50931">
    <property type="entry name" value="HTH_LYSR"/>
    <property type="match status" value="1"/>
</dbReference>
<evidence type="ECO:0000313" key="7">
    <source>
        <dbReference type="Proteomes" id="UP000075391"/>
    </source>
</evidence>
<evidence type="ECO:0000259" key="5">
    <source>
        <dbReference type="PROSITE" id="PS50931"/>
    </source>
</evidence>
<name>A0A150WVY3_BDEBC</name>
<evidence type="ECO:0000256" key="4">
    <source>
        <dbReference type="ARBA" id="ARBA00023163"/>
    </source>
</evidence>